<feature type="compositionally biased region" description="Polar residues" evidence="9">
    <location>
        <begin position="8"/>
        <end position="21"/>
    </location>
</feature>
<keyword evidence="4 8" id="KW-0808">Transferase</keyword>
<dbReference type="GO" id="GO:0016020">
    <property type="term" value="C:membrane"/>
    <property type="evidence" value="ECO:0007669"/>
    <property type="project" value="UniProtKB-SubCell"/>
</dbReference>
<dbReference type="Proteomes" id="UP000001940">
    <property type="component" value="Chromosome V"/>
</dbReference>
<comment type="similarity">
    <text evidence="2 8">Belongs to the glycosyltransferase 92 family.</text>
</comment>
<evidence type="ECO:0000256" key="2">
    <source>
        <dbReference type="ARBA" id="ARBA00007647"/>
    </source>
</evidence>
<proteinExistence type="inferred from homology"/>
<feature type="region of interest" description="Disordered" evidence="9">
    <location>
        <begin position="1"/>
        <end position="21"/>
    </location>
</feature>
<evidence type="ECO:0000256" key="4">
    <source>
        <dbReference type="ARBA" id="ARBA00022679"/>
    </source>
</evidence>
<dbReference type="GO" id="GO:0016757">
    <property type="term" value="F:glycosyltransferase activity"/>
    <property type="evidence" value="ECO:0000318"/>
    <property type="project" value="GO_Central"/>
</dbReference>
<protein>
    <recommendedName>
        <fullName evidence="8">Glycosyltransferase family 92 protein</fullName>
        <ecNumber evidence="8">2.4.1.-</ecNumber>
    </recommendedName>
</protein>
<dbReference type="UCSC" id="ZK488.5">
    <property type="organism name" value="c. elegans"/>
</dbReference>
<dbReference type="OrthoDB" id="5777994at2759"/>
<dbReference type="PANTHER" id="PTHR21461:SF8">
    <property type="entry name" value="DOLICHYL-PHOSPHATE-MANNOSE--PROTEIN MANNOSYLTRANSFERASE-RELATED"/>
    <property type="match status" value="1"/>
</dbReference>
<evidence type="ECO:0000256" key="5">
    <source>
        <dbReference type="ARBA" id="ARBA00022692"/>
    </source>
</evidence>
<evidence type="ECO:0000313" key="12">
    <source>
        <dbReference type="WormBase" id="ZK488.5"/>
    </source>
</evidence>
<sequence>MEREALLHTSSFPKNSESSFPTKSISKSLLIIFALSNIAFFICFSKIKFSIGGSEIVRPEVIVSVPTETSTTTSTSLSSTSQFISSTNAPALRSPENKIFPQNSTNCPYEEWNQVRTDFIPNTDLHKQWSKKWKSNFKYLYHTLPSVAAAFLHEDQIVVTLTAENQADEIVYCRYYDCRRREIMDHFESTIFPRGTVYCARRPGAKFITVSKTLKKILEYSVPIVSRLGKPQHYFTVCMAPLYGDEPKFLQIVDFIEYHKLQGATFFHIYLRNVSDYDRVLLDNYAKTGDIELITLQDHFWRADYMWHNGQINDCHHRNRYFSKWTALIDIDERLEMKSDKFKIVADYLDSIQDDSIANLHFRVKWVMKHHDTPAKYENETQLKREMLFHKYQNLSQLGAIWDQPKCIIRPENVAIMTIHGPREMYKGEKMTVVPENVGFIRHYRNVELRIFHKAFERMMSHAPFNISPIDKDIDQDLSKKIMDRVKWIYEIVQPTCEQKAKMYRVESTSPSCNNETKTLN</sequence>
<evidence type="ECO:0000256" key="6">
    <source>
        <dbReference type="ARBA" id="ARBA00022989"/>
    </source>
</evidence>
<dbReference type="EC" id="2.4.1.-" evidence="8"/>
<dbReference type="PaxDb" id="6239-ZK488.5"/>
<evidence type="ECO:0000313" key="11">
    <source>
        <dbReference type="Proteomes" id="UP000001940"/>
    </source>
</evidence>
<dbReference type="FunCoup" id="O17019">
    <property type="interactions" value="20"/>
</dbReference>
<gene>
    <name evidence="10" type="ORF">CELE_ZK488.5</name>
    <name evidence="10 12" type="ORF">ZK488.5</name>
</gene>
<dbReference type="STRING" id="6239.ZK488.5.1"/>
<dbReference type="PANTHER" id="PTHR21461">
    <property type="entry name" value="GLYCOSYLTRANSFERASE FAMILY 92 PROTEIN"/>
    <property type="match status" value="1"/>
</dbReference>
<name>O17019_CAEEL</name>
<keyword evidence="11" id="KW-1185">Reference proteome</keyword>
<dbReference type="GO" id="GO:0005737">
    <property type="term" value="C:cytoplasm"/>
    <property type="evidence" value="ECO:0000318"/>
    <property type="project" value="GO_Central"/>
</dbReference>
<organism evidence="10 11">
    <name type="scientific">Caenorhabditis elegans</name>
    <dbReference type="NCBI Taxonomy" id="6239"/>
    <lineage>
        <taxon>Eukaryota</taxon>
        <taxon>Metazoa</taxon>
        <taxon>Ecdysozoa</taxon>
        <taxon>Nematoda</taxon>
        <taxon>Chromadorea</taxon>
        <taxon>Rhabditida</taxon>
        <taxon>Rhabditina</taxon>
        <taxon>Rhabditomorpha</taxon>
        <taxon>Rhabditoidea</taxon>
        <taxon>Rhabditidae</taxon>
        <taxon>Peloderinae</taxon>
        <taxon>Caenorhabditis</taxon>
    </lineage>
</organism>
<dbReference type="KEGG" id="cel:CELE_ZK488.5"/>
<dbReference type="PIR" id="T32231">
    <property type="entry name" value="T32231"/>
</dbReference>
<evidence type="ECO:0000313" key="10">
    <source>
        <dbReference type="EMBL" id="CCD71524.1"/>
    </source>
</evidence>
<dbReference type="HOGENOM" id="CLU_008031_2_0_1"/>
<dbReference type="InParanoid" id="O17019"/>
<dbReference type="PhylomeDB" id="O17019"/>
<evidence type="ECO:0000256" key="7">
    <source>
        <dbReference type="ARBA" id="ARBA00023136"/>
    </source>
</evidence>
<keyword evidence="5" id="KW-0812">Transmembrane</keyword>
<keyword evidence="6" id="KW-1133">Transmembrane helix</keyword>
<dbReference type="RefSeq" id="NP_503257.1">
    <property type="nucleotide sequence ID" value="NM_070856.1"/>
</dbReference>
<evidence type="ECO:0000256" key="9">
    <source>
        <dbReference type="SAM" id="MobiDB-lite"/>
    </source>
</evidence>
<dbReference type="InterPro" id="IPR008166">
    <property type="entry name" value="Glyco_transf_92"/>
</dbReference>
<evidence type="ECO:0000256" key="8">
    <source>
        <dbReference type="RuleBase" id="RU366017"/>
    </source>
</evidence>
<dbReference type="WormBase" id="ZK488.5">
    <property type="protein sequence ID" value="CE15359"/>
    <property type="gene ID" value="WBGene00022757"/>
</dbReference>
<reference evidence="10 11" key="1">
    <citation type="journal article" date="1998" name="Science">
        <title>Genome sequence of the nematode C. elegans: a platform for investigating biology.</title>
        <authorList>
            <consortium name="The C. elegans sequencing consortium"/>
            <person name="Sulson J.E."/>
            <person name="Waterston R."/>
        </authorList>
    </citation>
    <scope>NUCLEOTIDE SEQUENCE [LARGE SCALE GENOMIC DNA]</scope>
    <source>
        <strain evidence="10 11">Bristol N2</strain>
    </source>
</reference>
<keyword evidence="7" id="KW-0472">Membrane</keyword>
<dbReference type="CAZy" id="GT92">
    <property type="family name" value="Glycosyltransferase Family 92"/>
</dbReference>
<dbReference type="EMBL" id="BX284605">
    <property type="protein sequence ID" value="CCD71524.1"/>
    <property type="molecule type" value="Genomic_DNA"/>
</dbReference>
<dbReference type="AlphaFoldDB" id="O17019"/>
<dbReference type="Pfam" id="PF01697">
    <property type="entry name" value="Glyco_transf_92"/>
    <property type="match status" value="1"/>
</dbReference>
<dbReference type="GeneID" id="191330"/>
<comment type="subcellular location">
    <subcellularLocation>
        <location evidence="1">Membrane</location>
        <topology evidence="1">Single-pass membrane protein</topology>
    </subcellularLocation>
</comment>
<dbReference type="eggNOG" id="KOG4735">
    <property type="taxonomic scope" value="Eukaryota"/>
</dbReference>
<accession>O17019</accession>
<dbReference type="AGR" id="WB:WBGene00022757"/>
<dbReference type="CTD" id="191330"/>
<evidence type="ECO:0000256" key="3">
    <source>
        <dbReference type="ARBA" id="ARBA00022676"/>
    </source>
</evidence>
<evidence type="ECO:0000256" key="1">
    <source>
        <dbReference type="ARBA" id="ARBA00004167"/>
    </source>
</evidence>
<keyword evidence="3 8" id="KW-0328">Glycosyltransferase</keyword>